<evidence type="ECO:0000313" key="1">
    <source>
        <dbReference type="EMBL" id="KKN08247.1"/>
    </source>
</evidence>
<accession>A0A0F9N8N5</accession>
<comment type="caution">
    <text evidence="1">The sequence shown here is derived from an EMBL/GenBank/DDBJ whole genome shotgun (WGS) entry which is preliminary data.</text>
</comment>
<organism evidence="1">
    <name type="scientific">marine sediment metagenome</name>
    <dbReference type="NCBI Taxonomy" id="412755"/>
    <lineage>
        <taxon>unclassified sequences</taxon>
        <taxon>metagenomes</taxon>
        <taxon>ecological metagenomes</taxon>
    </lineage>
</organism>
<gene>
    <name evidence="1" type="ORF">LCGC14_1058710</name>
</gene>
<dbReference type="EMBL" id="LAZR01004478">
    <property type="protein sequence ID" value="KKN08247.1"/>
    <property type="molecule type" value="Genomic_DNA"/>
</dbReference>
<sequence>MIAADDSVWIAIKPKWWDLAIWIWWWLCPSDQKSAVTIRVDDGMGGADRVRTRAVRVAKKYVHVRNLTKSVL</sequence>
<proteinExistence type="predicted"/>
<protein>
    <submittedName>
        <fullName evidence="1">Uncharacterized protein</fullName>
    </submittedName>
</protein>
<name>A0A0F9N8N5_9ZZZZ</name>
<dbReference type="AlphaFoldDB" id="A0A0F9N8N5"/>
<reference evidence="1" key="1">
    <citation type="journal article" date="2015" name="Nature">
        <title>Complex archaea that bridge the gap between prokaryotes and eukaryotes.</title>
        <authorList>
            <person name="Spang A."/>
            <person name="Saw J.H."/>
            <person name="Jorgensen S.L."/>
            <person name="Zaremba-Niedzwiedzka K."/>
            <person name="Martijn J."/>
            <person name="Lind A.E."/>
            <person name="van Eijk R."/>
            <person name="Schleper C."/>
            <person name="Guy L."/>
            <person name="Ettema T.J."/>
        </authorList>
    </citation>
    <scope>NUCLEOTIDE SEQUENCE</scope>
</reference>